<sequence>MVDNYVGGEPYAGVTKIFLQNKIVWSMVYYGKVIYEVEVSGRVVEFEEVYEFLKKSLLIMPNDYPFRGPKEFVEGNWKYTNEWIGEVEEFSGEEKIYLNKKQVFGTRYLGGLVDERRE</sequence>
<protein>
    <recommendedName>
        <fullName evidence="1">DUF5680 domain-containing protein</fullName>
    </recommendedName>
</protein>
<dbReference type="InterPro" id="IPR043735">
    <property type="entry name" value="DUF5680"/>
</dbReference>
<dbReference type="Pfam" id="PF18931">
    <property type="entry name" value="DUF5680"/>
    <property type="match status" value="1"/>
</dbReference>
<accession>A0A644Y2E0</accession>
<dbReference type="EMBL" id="VSSQ01003436">
    <property type="protein sequence ID" value="MPM20693.1"/>
    <property type="molecule type" value="Genomic_DNA"/>
</dbReference>
<name>A0A644Y2E0_9ZZZZ</name>
<organism evidence="2">
    <name type="scientific">bioreactor metagenome</name>
    <dbReference type="NCBI Taxonomy" id="1076179"/>
    <lineage>
        <taxon>unclassified sequences</taxon>
        <taxon>metagenomes</taxon>
        <taxon>ecological metagenomes</taxon>
    </lineage>
</organism>
<comment type="caution">
    <text evidence="2">The sequence shown here is derived from an EMBL/GenBank/DDBJ whole genome shotgun (WGS) entry which is preliminary data.</text>
</comment>
<evidence type="ECO:0000259" key="1">
    <source>
        <dbReference type="Pfam" id="PF18931"/>
    </source>
</evidence>
<gene>
    <name evidence="2" type="ORF">SDC9_67129</name>
</gene>
<feature type="domain" description="DUF5680" evidence="1">
    <location>
        <begin position="3"/>
        <end position="113"/>
    </location>
</feature>
<evidence type="ECO:0000313" key="2">
    <source>
        <dbReference type="EMBL" id="MPM20693.1"/>
    </source>
</evidence>
<reference evidence="2" key="1">
    <citation type="submission" date="2019-08" db="EMBL/GenBank/DDBJ databases">
        <authorList>
            <person name="Kucharzyk K."/>
            <person name="Murdoch R.W."/>
            <person name="Higgins S."/>
            <person name="Loffler F."/>
        </authorList>
    </citation>
    <scope>NUCLEOTIDE SEQUENCE</scope>
</reference>
<proteinExistence type="predicted"/>
<dbReference type="AlphaFoldDB" id="A0A644Y2E0"/>